<dbReference type="InterPro" id="IPR001584">
    <property type="entry name" value="Integrase_cat-core"/>
</dbReference>
<dbReference type="PANTHER" id="PTHR46889">
    <property type="entry name" value="TRANSPOSASE INSF FOR INSERTION SEQUENCE IS3B-RELATED"/>
    <property type="match status" value="1"/>
</dbReference>
<accession>A0A951J6D1</accession>
<comment type="caution">
    <text evidence="3">The sequence shown here is derived from an EMBL/GenBank/DDBJ whole genome shotgun (WGS) entry which is preliminary data.</text>
</comment>
<sequence>MEKKKRRSFDKSFKLMVVELYRNGKTSTEISEELGIGSDLVRRWSREFSVSGQSSFSGNGNPVLTPEQREISELKKALKDAQIERDILKKGSKHLLQERQQIFRFINDNQNQFAVEKMCHVLGVSRSGYYEWLNRKPSKRAMENQVLKEEIKSLYELSKGRSGSPKLTIDLRDRGIFVSRPRVARIMKKMGIRSIISKKFKVVTTDSDHSFSISPNLLERDFTAERKGQKWVSDITYVRTLQGWLYLTIIMDLYDRKIIGWSMSHGMDAESTVIAAFKMAIKNRPVNPFELIFHSDRGVQYACNQFRAYLGRYNISQSMSRKGNCWDNAVAENFFKIIKSEMVYHSLFKTIPEAKVAIFEFIEIWYNKKRKHSYLKYMTPEQFENLNQKIAA</sequence>
<dbReference type="InterPro" id="IPR025948">
    <property type="entry name" value="HTH-like_dom"/>
</dbReference>
<dbReference type="GO" id="GO:0015074">
    <property type="term" value="P:DNA integration"/>
    <property type="evidence" value="ECO:0007669"/>
    <property type="project" value="InterPro"/>
</dbReference>
<dbReference type="PANTHER" id="PTHR46889:SF4">
    <property type="entry name" value="TRANSPOSASE INSO FOR INSERTION SEQUENCE ELEMENT IS911B-RELATED"/>
    <property type="match status" value="1"/>
</dbReference>
<dbReference type="Pfam" id="PF01527">
    <property type="entry name" value="HTH_Tnp_1"/>
    <property type="match status" value="1"/>
</dbReference>
<dbReference type="Pfam" id="PF13333">
    <property type="entry name" value="rve_2"/>
    <property type="match status" value="1"/>
</dbReference>
<protein>
    <submittedName>
        <fullName evidence="3">IS3 family transposase</fullName>
    </submittedName>
</protein>
<dbReference type="GO" id="GO:0006313">
    <property type="term" value="P:DNA transposition"/>
    <property type="evidence" value="ECO:0007669"/>
    <property type="project" value="InterPro"/>
</dbReference>
<evidence type="ECO:0000256" key="1">
    <source>
        <dbReference type="SAM" id="Coils"/>
    </source>
</evidence>
<evidence type="ECO:0000313" key="3">
    <source>
        <dbReference type="EMBL" id="MBW3470453.1"/>
    </source>
</evidence>
<dbReference type="GO" id="GO:0003677">
    <property type="term" value="F:DNA binding"/>
    <property type="evidence" value="ECO:0007669"/>
    <property type="project" value="InterPro"/>
</dbReference>
<dbReference type="AlphaFoldDB" id="A0A951J6D1"/>
<dbReference type="NCBIfam" id="NF033516">
    <property type="entry name" value="transpos_IS3"/>
    <property type="match status" value="1"/>
</dbReference>
<dbReference type="Pfam" id="PF00665">
    <property type="entry name" value="rve"/>
    <property type="match status" value="1"/>
</dbReference>
<dbReference type="InterPro" id="IPR050900">
    <property type="entry name" value="Transposase_IS3/IS150/IS904"/>
</dbReference>
<dbReference type="Proteomes" id="UP000727490">
    <property type="component" value="Unassembled WGS sequence"/>
</dbReference>
<name>A0A951J6D1_9BACT</name>
<dbReference type="Pfam" id="PF13276">
    <property type="entry name" value="HTH_21"/>
    <property type="match status" value="1"/>
</dbReference>
<reference evidence="3 4" key="1">
    <citation type="journal article" date="2020" name="Syst. Appl. Microbiol.">
        <title>Arthrospiribacter ruber gen. nov., sp. nov., a novel bacterium isolated from Arthrospira cultures.</title>
        <authorList>
            <person name="Waleron M."/>
            <person name="Misztak A."/>
            <person name="Waleron M.M."/>
            <person name="Furmaniak M."/>
            <person name="Mrozik A."/>
            <person name="Waleron K."/>
        </authorList>
    </citation>
    <scope>NUCLEOTIDE SEQUENCE [LARGE SCALE GENOMIC DNA]</scope>
    <source>
        <strain evidence="3 4">DPMB0001</strain>
    </source>
</reference>
<dbReference type="EMBL" id="RPHB01000016">
    <property type="protein sequence ID" value="MBW3470453.1"/>
    <property type="molecule type" value="Genomic_DNA"/>
</dbReference>
<dbReference type="InterPro" id="IPR048020">
    <property type="entry name" value="Transpos_IS3"/>
</dbReference>
<proteinExistence type="predicted"/>
<keyword evidence="4" id="KW-1185">Reference proteome</keyword>
<evidence type="ECO:0000259" key="2">
    <source>
        <dbReference type="PROSITE" id="PS50994"/>
    </source>
</evidence>
<dbReference type="GO" id="GO:0004803">
    <property type="term" value="F:transposase activity"/>
    <property type="evidence" value="ECO:0007669"/>
    <property type="project" value="InterPro"/>
</dbReference>
<dbReference type="RefSeq" id="WP_219294270.1">
    <property type="nucleotide sequence ID" value="NZ_RPHB01000016.1"/>
</dbReference>
<feature type="domain" description="Integrase catalytic" evidence="2">
    <location>
        <begin position="223"/>
        <end position="388"/>
    </location>
</feature>
<feature type="coiled-coil region" evidence="1">
    <location>
        <begin position="64"/>
        <end position="91"/>
    </location>
</feature>
<keyword evidence="1" id="KW-0175">Coiled coil</keyword>
<gene>
    <name evidence="3" type="ORF">EGN73_21985</name>
</gene>
<evidence type="ECO:0000313" key="4">
    <source>
        <dbReference type="Proteomes" id="UP000727490"/>
    </source>
</evidence>
<dbReference type="PROSITE" id="PS50994">
    <property type="entry name" value="INTEGRASE"/>
    <property type="match status" value="1"/>
</dbReference>
<dbReference type="InterPro" id="IPR002514">
    <property type="entry name" value="Transposase_8"/>
</dbReference>
<organism evidence="3 4">
    <name type="scientific">Arthrospiribacter ruber</name>
    <dbReference type="NCBI Taxonomy" id="2487934"/>
    <lineage>
        <taxon>Bacteria</taxon>
        <taxon>Pseudomonadati</taxon>
        <taxon>Bacteroidota</taxon>
        <taxon>Cytophagia</taxon>
        <taxon>Cytophagales</taxon>
        <taxon>Cyclobacteriaceae</taxon>
        <taxon>Arthrospiribacter</taxon>
    </lineage>
</organism>